<dbReference type="PANTHER" id="PTHR42973">
    <property type="entry name" value="BINDING OXIDOREDUCTASE, PUTATIVE (AFU_ORTHOLOGUE AFUA_1G17690)-RELATED"/>
    <property type="match status" value="1"/>
</dbReference>
<dbReference type="SUPFAM" id="SSF56176">
    <property type="entry name" value="FAD-binding/transporter-associated domain-like"/>
    <property type="match status" value="1"/>
</dbReference>
<comment type="similarity">
    <text evidence="1">Belongs to the oxygen-dependent FAD-linked oxidoreductase family.</text>
</comment>
<gene>
    <name evidence="6" type="ORF">BJY01DRAFT_236450</name>
</gene>
<dbReference type="InterPro" id="IPR036318">
    <property type="entry name" value="FAD-bd_PCMH-like_sf"/>
</dbReference>
<evidence type="ECO:0000256" key="2">
    <source>
        <dbReference type="ARBA" id="ARBA00022630"/>
    </source>
</evidence>
<sequence>MHFIPALMPKTLPFLLFSIFASTLDANTLTHCAIISPLLPGKERLGPACITLPTFAEDVATIVGTLAKLPGAVFAIRSGGHSPNPGFADTNREITIDLQRMSKVHVSSDGTIASLDVIRGKFDSMGIMAAGGISGLSLSRGWACDNVADMQVVLASGEIIEANDSNEYADLCIALKGGQNKFGISTEAQLAAYITFRDPAYYDPGAEIEQSFAYMSSANGTGTRTCLNTIFYAEPIANPSGLQPFSDIQPQLLSTMRIANATAFAEKLIPNLLRKIYVIHATVTFRFAPKILPRILAICRNFCRGIELTKMANLTFFMTFMDIPRQLPNAHNSLGFPPYCHPDRKLSLALFSFHWQDSGYSRV</sequence>
<dbReference type="Proteomes" id="UP001610446">
    <property type="component" value="Unassembled WGS sequence"/>
</dbReference>
<feature type="chain" id="PRO_5046382240" description="FAD-binding PCMH-type domain-containing protein" evidence="5">
    <location>
        <begin position="27"/>
        <end position="363"/>
    </location>
</feature>
<evidence type="ECO:0000313" key="6">
    <source>
        <dbReference type="EMBL" id="KAL2841223.1"/>
    </source>
</evidence>
<name>A0ABR4JME9_9EURO</name>
<keyword evidence="4" id="KW-0560">Oxidoreductase</keyword>
<dbReference type="InterPro" id="IPR050416">
    <property type="entry name" value="FAD-linked_Oxidoreductase"/>
</dbReference>
<keyword evidence="7" id="KW-1185">Reference proteome</keyword>
<keyword evidence="2" id="KW-0285">Flavoprotein</keyword>
<evidence type="ECO:0000256" key="3">
    <source>
        <dbReference type="ARBA" id="ARBA00022827"/>
    </source>
</evidence>
<evidence type="ECO:0000313" key="7">
    <source>
        <dbReference type="Proteomes" id="UP001610446"/>
    </source>
</evidence>
<reference evidence="6 7" key="1">
    <citation type="submission" date="2024-07" db="EMBL/GenBank/DDBJ databases">
        <title>Section-level genome sequencing and comparative genomics of Aspergillus sections Usti and Cavernicolus.</title>
        <authorList>
            <consortium name="Lawrence Berkeley National Laboratory"/>
            <person name="Nybo J.L."/>
            <person name="Vesth T.C."/>
            <person name="Theobald S."/>
            <person name="Frisvad J.C."/>
            <person name="Larsen T.O."/>
            <person name="Kjaerboelling I."/>
            <person name="Rothschild-Mancinelli K."/>
            <person name="Lyhne E.K."/>
            <person name="Kogle M.E."/>
            <person name="Barry K."/>
            <person name="Clum A."/>
            <person name="Na H."/>
            <person name="Ledsgaard L."/>
            <person name="Lin J."/>
            <person name="Lipzen A."/>
            <person name="Kuo A."/>
            <person name="Riley R."/>
            <person name="Mondo S."/>
            <person name="Labutti K."/>
            <person name="Haridas S."/>
            <person name="Pangalinan J."/>
            <person name="Salamov A.A."/>
            <person name="Simmons B.A."/>
            <person name="Magnuson J.K."/>
            <person name="Chen J."/>
            <person name="Drula E."/>
            <person name="Henrissat B."/>
            <person name="Wiebenga A."/>
            <person name="Lubbers R.J."/>
            <person name="Gomes A.C."/>
            <person name="Makela M.R."/>
            <person name="Stajich J."/>
            <person name="Grigoriev I.V."/>
            <person name="Mortensen U.H."/>
            <person name="De Vries R.P."/>
            <person name="Baker S.E."/>
            <person name="Andersen M.R."/>
        </authorList>
    </citation>
    <scope>NUCLEOTIDE SEQUENCE [LARGE SCALE GENOMIC DNA]</scope>
    <source>
        <strain evidence="6 7">CBS 123904</strain>
    </source>
</reference>
<keyword evidence="3" id="KW-0274">FAD</keyword>
<protein>
    <recommendedName>
        <fullName evidence="8">FAD-binding PCMH-type domain-containing protein</fullName>
    </recommendedName>
</protein>
<dbReference type="EMBL" id="JBFXLU010000112">
    <property type="protein sequence ID" value="KAL2841223.1"/>
    <property type="molecule type" value="Genomic_DNA"/>
</dbReference>
<evidence type="ECO:0000256" key="1">
    <source>
        <dbReference type="ARBA" id="ARBA00005466"/>
    </source>
</evidence>
<organism evidence="6 7">
    <name type="scientific">Aspergillus pseudoustus</name>
    <dbReference type="NCBI Taxonomy" id="1810923"/>
    <lineage>
        <taxon>Eukaryota</taxon>
        <taxon>Fungi</taxon>
        <taxon>Dikarya</taxon>
        <taxon>Ascomycota</taxon>
        <taxon>Pezizomycotina</taxon>
        <taxon>Eurotiomycetes</taxon>
        <taxon>Eurotiomycetidae</taxon>
        <taxon>Eurotiales</taxon>
        <taxon>Aspergillaceae</taxon>
        <taxon>Aspergillus</taxon>
        <taxon>Aspergillus subgen. Nidulantes</taxon>
    </lineage>
</organism>
<accession>A0ABR4JME9</accession>
<evidence type="ECO:0000256" key="5">
    <source>
        <dbReference type="SAM" id="SignalP"/>
    </source>
</evidence>
<evidence type="ECO:0000256" key="4">
    <source>
        <dbReference type="ARBA" id="ARBA00023002"/>
    </source>
</evidence>
<comment type="caution">
    <text evidence="6">The sequence shown here is derived from an EMBL/GenBank/DDBJ whole genome shotgun (WGS) entry which is preliminary data.</text>
</comment>
<keyword evidence="5" id="KW-0732">Signal</keyword>
<proteinExistence type="inferred from homology"/>
<dbReference type="InterPro" id="IPR016169">
    <property type="entry name" value="FAD-bd_PCMH_sub2"/>
</dbReference>
<evidence type="ECO:0008006" key="8">
    <source>
        <dbReference type="Google" id="ProtNLM"/>
    </source>
</evidence>
<dbReference type="PANTHER" id="PTHR42973:SF28">
    <property type="entry name" value="FAD-BINDING PCMH-TYPE DOMAIN-CONTAINING PROTEIN"/>
    <property type="match status" value="1"/>
</dbReference>
<dbReference type="Gene3D" id="3.30.465.10">
    <property type="match status" value="2"/>
</dbReference>
<feature type="signal peptide" evidence="5">
    <location>
        <begin position="1"/>
        <end position="26"/>
    </location>
</feature>